<name>A0A4V5MUZ2_9RHOB</name>
<dbReference type="EMBL" id="SUNI01000028">
    <property type="protein sequence ID" value="TJZ89638.1"/>
    <property type="molecule type" value="Genomic_DNA"/>
</dbReference>
<dbReference type="RefSeq" id="WP_136887479.1">
    <property type="nucleotide sequence ID" value="NZ_SUNI01000028.1"/>
</dbReference>
<organism evidence="5 6">
    <name type="scientific">Paracoccus gahaiensis</name>
    <dbReference type="NCBI Taxonomy" id="1706839"/>
    <lineage>
        <taxon>Bacteria</taxon>
        <taxon>Pseudomonadati</taxon>
        <taxon>Pseudomonadota</taxon>
        <taxon>Alphaproteobacteria</taxon>
        <taxon>Rhodobacterales</taxon>
        <taxon>Paracoccaceae</taxon>
        <taxon>Paracoccus</taxon>
    </lineage>
</organism>
<protein>
    <submittedName>
        <fullName evidence="5">Glycosyltransferase family 2 protein</fullName>
    </submittedName>
</protein>
<dbReference type="Gene3D" id="3.90.550.10">
    <property type="entry name" value="Spore Coat Polysaccharide Biosynthesis Protein SpsA, Chain A"/>
    <property type="match status" value="1"/>
</dbReference>
<proteinExistence type="predicted"/>
<keyword evidence="2 5" id="KW-0808">Transferase</keyword>
<keyword evidence="1" id="KW-0328">Glycosyltransferase</keyword>
<evidence type="ECO:0000259" key="4">
    <source>
        <dbReference type="Pfam" id="PF00535"/>
    </source>
</evidence>
<dbReference type="PANTHER" id="PTHR22916:SF51">
    <property type="entry name" value="GLYCOSYLTRANSFERASE EPSH-RELATED"/>
    <property type="match status" value="1"/>
</dbReference>
<keyword evidence="3" id="KW-0175">Coiled coil</keyword>
<dbReference type="Proteomes" id="UP000309747">
    <property type="component" value="Unassembled WGS sequence"/>
</dbReference>
<evidence type="ECO:0000313" key="5">
    <source>
        <dbReference type="EMBL" id="TJZ89638.1"/>
    </source>
</evidence>
<dbReference type="InterPro" id="IPR029044">
    <property type="entry name" value="Nucleotide-diphossugar_trans"/>
</dbReference>
<evidence type="ECO:0000256" key="2">
    <source>
        <dbReference type="ARBA" id="ARBA00022679"/>
    </source>
</evidence>
<reference evidence="5 6" key="1">
    <citation type="submission" date="2019-04" db="EMBL/GenBank/DDBJ databases">
        <authorList>
            <person name="Li J."/>
        </authorList>
    </citation>
    <scope>NUCLEOTIDE SEQUENCE [LARGE SCALE GENOMIC DNA]</scope>
    <source>
        <strain evidence="5 6">KCTC 42687</strain>
    </source>
</reference>
<dbReference type="InterPro" id="IPR001173">
    <property type="entry name" value="Glyco_trans_2-like"/>
</dbReference>
<comment type="caution">
    <text evidence="5">The sequence shown here is derived from an EMBL/GenBank/DDBJ whole genome shotgun (WGS) entry which is preliminary data.</text>
</comment>
<dbReference type="CDD" id="cd00761">
    <property type="entry name" value="Glyco_tranf_GTA_type"/>
    <property type="match status" value="1"/>
</dbReference>
<dbReference type="OrthoDB" id="5291101at2"/>
<keyword evidence="6" id="KW-1185">Reference proteome</keyword>
<feature type="domain" description="Glycosyltransferase 2-like" evidence="4">
    <location>
        <begin position="5"/>
        <end position="177"/>
    </location>
</feature>
<evidence type="ECO:0000313" key="6">
    <source>
        <dbReference type="Proteomes" id="UP000309747"/>
    </source>
</evidence>
<evidence type="ECO:0000256" key="3">
    <source>
        <dbReference type="SAM" id="Coils"/>
    </source>
</evidence>
<evidence type="ECO:0000256" key="1">
    <source>
        <dbReference type="ARBA" id="ARBA00022676"/>
    </source>
</evidence>
<accession>A0A4V5MUZ2</accession>
<dbReference type="Pfam" id="PF00535">
    <property type="entry name" value="Glycos_transf_2"/>
    <property type="match status" value="1"/>
</dbReference>
<gene>
    <name evidence="5" type="ORF">FA743_18050</name>
</gene>
<dbReference type="SUPFAM" id="SSF53448">
    <property type="entry name" value="Nucleotide-diphospho-sugar transferases"/>
    <property type="match status" value="1"/>
</dbReference>
<feature type="coiled-coil region" evidence="3">
    <location>
        <begin position="392"/>
        <end position="419"/>
    </location>
</feature>
<dbReference type="PANTHER" id="PTHR22916">
    <property type="entry name" value="GLYCOSYLTRANSFERASE"/>
    <property type="match status" value="1"/>
</dbReference>
<dbReference type="AlphaFoldDB" id="A0A4V5MUZ2"/>
<sequence length="425" mass="48641">MPQISIIVTAYNIEEYIAESLSSIAGQTLRNIEIIVVDDGSTDTTPQIIRNFAARDPRIKPILFSQNTIGGVASAANAGIDAASGDFIGFADGDDRYAPEMFEKLWRAAIETDSELAMCRYTLLDEADGTVVEPAEANRWRSYPQQVALDLDRKLRKDILHFISVPWRKLYRRDLVERAGLRFPVGDFFFEDNPFHWMSIIEANRIVLVPERLCQHRVARAGQTMATVDERLLRIFQHHDIIRDWLVQRNYLSDYHIDLLHWISSQLSWVSLRAEGDIRRRLFDILVPLIAQYASEDIRNYGRINGRGRTVQMLEALKAADYNRFRQAAGWTSGLSIRGRAPVGASLWRRGLHHLKHTGVRQTASMTMTYMTDRFGLRRLGTSKTVHDKLSNQDLMMALIVLQRDIRSLRQEIKALSRTNDSKGT</sequence>
<dbReference type="GO" id="GO:0016758">
    <property type="term" value="F:hexosyltransferase activity"/>
    <property type="evidence" value="ECO:0007669"/>
    <property type="project" value="UniProtKB-ARBA"/>
</dbReference>